<evidence type="ECO:0000313" key="4">
    <source>
        <dbReference type="Proteomes" id="UP000694255"/>
    </source>
</evidence>
<feature type="domain" description="K Homology" evidence="2">
    <location>
        <begin position="484"/>
        <end position="564"/>
    </location>
</feature>
<evidence type="ECO:0000313" key="3">
    <source>
        <dbReference type="EMBL" id="KAG7664930.1"/>
    </source>
</evidence>
<dbReference type="PROSITE" id="PS50084">
    <property type="entry name" value="KH_TYPE_1"/>
    <property type="match status" value="1"/>
</dbReference>
<dbReference type="RefSeq" id="XP_049265162.1">
    <property type="nucleotide sequence ID" value="XM_049405176.1"/>
</dbReference>
<sequence length="832" mass="94758">MIDNLVILNLEHSFLIDPKVSQPETITYYETNTGLWKTYHAETFSYRMIDNLYPIHQIANQINVLQRKLGNSNNHISIISPSANSPLINVFFHGDQDFVCVSRARILQQYNHINYKSLTINEMEFMAIDEQFTQEMTKLCNRYQVEIIINNNKNAFSNSGKTLEQGYVFHIVGQSDNITICEASLRILIDTILNNYVAESIDIELSMIPIVGGFDLFNFNQIAKQTNCNIYVPDLLPNLFSSKVVGNNKDMKIWITSKNVSELVLGKSILSNLIESGQQRELITKEIHMTKDKLDSMVLYNQHDVLNIMFKYGTFILLPGLGEEENYIISVQGNSLETLNECINEINLIPSNYYRLEITGSEVMDEFSILQLVQLKKTCVATTNAHGLEISGSCEEIRHIMKQLPPQAQSTSIKLRLELSNGQRDFISGKKNGKLLKIINELNKIPSVKFSAYNEYNFYLDVEVSNGSNVPILNKTLDLIELELPAELTFNVPEVFHKSIIGNGGSIIQSIMKKYNVFIKFSFSNKNASNAYSLKRTNNVLIKCPRKNARNISLAKDGIDQMVENCCMNNIPYTTRNTTVYHTLKFQLWRSHYLMIINSNKIGQVNKMESDYSCFIDFPVSIGDFKDSNELIVDIKGAESKVNACWKQLKTILPNNYEFRLTYSPGKFDEVFNINKQEFEDKISIPFKILLGIEVLVNEASITTNKTQLHRQVEGDHQIILCYFDNNKTNLTQAISSLTTFLREKGFLISDKKEMEFDPLLTETPVVNSPPIQEVNISTNPLRSVTNNFATTNGKLPAKTSQQKTWLPNKKQYVGHQKSMSTNSATFVHTSV</sequence>
<dbReference type="OrthoDB" id="271862at2759"/>
<accession>A0A8J5R2T8</accession>
<dbReference type="Pfam" id="PF24563">
    <property type="entry name" value="KH_Mug60-KHD4"/>
    <property type="match status" value="1"/>
</dbReference>
<evidence type="ECO:0000256" key="1">
    <source>
        <dbReference type="PROSITE-ProRule" id="PRU00117"/>
    </source>
</evidence>
<evidence type="ECO:0000259" key="2">
    <source>
        <dbReference type="SMART" id="SM00322"/>
    </source>
</evidence>
<dbReference type="GeneID" id="73468317"/>
<dbReference type="InterPro" id="IPR056553">
    <property type="entry name" value="KH_Mug60-KHD4"/>
</dbReference>
<gene>
    <name evidence="3" type="ORF">J8A68_001516</name>
</gene>
<dbReference type="Proteomes" id="UP000694255">
    <property type="component" value="Unassembled WGS sequence"/>
</dbReference>
<protein>
    <recommendedName>
        <fullName evidence="2">K Homology domain-containing protein</fullName>
    </recommendedName>
</protein>
<dbReference type="Pfam" id="PF00013">
    <property type="entry name" value="KH_1"/>
    <property type="match status" value="1"/>
</dbReference>
<dbReference type="InterPro" id="IPR004088">
    <property type="entry name" value="KH_dom_type_1"/>
</dbReference>
<dbReference type="InterPro" id="IPR004087">
    <property type="entry name" value="KH_dom"/>
</dbReference>
<dbReference type="GO" id="GO:0003723">
    <property type="term" value="F:RNA binding"/>
    <property type="evidence" value="ECO:0007669"/>
    <property type="project" value="UniProtKB-UniRule"/>
</dbReference>
<comment type="caution">
    <text evidence="3">The sequence shown here is derived from an EMBL/GenBank/DDBJ whole genome shotgun (WGS) entry which is preliminary data.</text>
</comment>
<organism evidence="3 4">
    <name type="scientific">[Candida] subhashii</name>
    <dbReference type="NCBI Taxonomy" id="561895"/>
    <lineage>
        <taxon>Eukaryota</taxon>
        <taxon>Fungi</taxon>
        <taxon>Dikarya</taxon>
        <taxon>Ascomycota</taxon>
        <taxon>Saccharomycotina</taxon>
        <taxon>Pichiomycetes</taxon>
        <taxon>Debaryomycetaceae</taxon>
        <taxon>Spathaspora</taxon>
    </lineage>
</organism>
<keyword evidence="1" id="KW-0694">RNA-binding</keyword>
<name>A0A8J5R2T8_9ASCO</name>
<dbReference type="AlphaFoldDB" id="A0A8J5R2T8"/>
<reference evidence="3 4" key="1">
    <citation type="journal article" date="2021" name="DNA Res.">
        <title>Genome analysis of Candida subhashii reveals its hybrid nature and dual mitochondrial genome conformations.</title>
        <authorList>
            <person name="Mixao V."/>
            <person name="Hegedusova E."/>
            <person name="Saus E."/>
            <person name="Pryszcz L.P."/>
            <person name="Cillingova A."/>
            <person name="Nosek J."/>
            <person name="Gabaldon T."/>
        </authorList>
    </citation>
    <scope>NUCLEOTIDE SEQUENCE [LARGE SCALE GENOMIC DNA]</scope>
    <source>
        <strain evidence="3 4">CBS 10753</strain>
    </source>
</reference>
<dbReference type="EMBL" id="JAGSYN010000057">
    <property type="protein sequence ID" value="KAG7664930.1"/>
    <property type="molecule type" value="Genomic_DNA"/>
</dbReference>
<proteinExistence type="predicted"/>
<dbReference type="SMART" id="SM00322">
    <property type="entry name" value="KH"/>
    <property type="match status" value="1"/>
</dbReference>
<keyword evidence="4" id="KW-1185">Reference proteome</keyword>